<dbReference type="Proteomes" id="UP000201169">
    <property type="component" value="Chromosome"/>
</dbReference>
<dbReference type="EMBL" id="CP022347">
    <property type="protein sequence ID" value="ASQ30587.1"/>
    <property type="molecule type" value="Genomic_DNA"/>
</dbReference>
<organism evidence="1 2">
    <name type="scientific">Campylobacter avium LMG 24591</name>
    <dbReference type="NCBI Taxonomy" id="522484"/>
    <lineage>
        <taxon>Bacteria</taxon>
        <taxon>Pseudomonadati</taxon>
        <taxon>Campylobacterota</taxon>
        <taxon>Epsilonproteobacteria</taxon>
        <taxon>Campylobacterales</taxon>
        <taxon>Campylobacteraceae</taxon>
        <taxon>Campylobacter</taxon>
    </lineage>
</organism>
<evidence type="ECO:0000313" key="2">
    <source>
        <dbReference type="Proteomes" id="UP000201169"/>
    </source>
</evidence>
<name>A0A222MX49_9BACT</name>
<dbReference type="RefSeq" id="WP_094325341.1">
    <property type="nucleotide sequence ID" value="NZ_CP022347.1"/>
</dbReference>
<reference evidence="1 2" key="1">
    <citation type="submission" date="2017-07" db="EMBL/GenBank/DDBJ databases">
        <title>Analysis of two Campylobacter avium genomes and identification of a novel hippuricase gene.</title>
        <authorList>
            <person name="Miller W.G."/>
            <person name="Chapman M.H."/>
            <person name="Yee E."/>
            <person name="Revez J."/>
            <person name="Bono J.L."/>
            <person name="Rossi M."/>
        </authorList>
    </citation>
    <scope>NUCLEOTIDE SEQUENCE [LARGE SCALE GENOMIC DNA]</scope>
    <source>
        <strain evidence="1 2">LMG 24591</strain>
    </source>
</reference>
<sequence length="96" mass="11155">MISPVSQKTNEYFVEIQSKNKSSDEFQATLNDIKKKEDKKSDVENENDLDLSTVRKNFELYAKNKFYVDGLKQAEEKHLQKLFDVIDGKDSNSFSL</sequence>
<gene>
    <name evidence="1" type="primary">ciaC</name>
    <name evidence="1" type="ORF">CAV_0926</name>
</gene>
<evidence type="ECO:0000313" key="1">
    <source>
        <dbReference type="EMBL" id="ASQ30587.1"/>
    </source>
</evidence>
<accession>A0A222MX49</accession>
<protein>
    <submittedName>
        <fullName evidence="1">Invasion antigen C</fullName>
    </submittedName>
</protein>
<dbReference type="AlphaFoldDB" id="A0A222MX49"/>
<dbReference type="KEGG" id="cavi:CAV_0926"/>
<proteinExistence type="predicted"/>
<keyword evidence="2" id="KW-1185">Reference proteome</keyword>